<gene>
    <name evidence="8" type="ORF">D0962_07590</name>
</gene>
<dbReference type="GO" id="GO:0005829">
    <property type="term" value="C:cytosol"/>
    <property type="evidence" value="ECO:0007669"/>
    <property type="project" value="TreeGrafter"/>
</dbReference>
<dbReference type="InterPro" id="IPR020622">
    <property type="entry name" value="Ala_racemase_pyridoxalP-BS"/>
</dbReference>
<evidence type="ECO:0000259" key="7">
    <source>
        <dbReference type="SMART" id="SM01005"/>
    </source>
</evidence>
<dbReference type="InterPro" id="IPR029066">
    <property type="entry name" value="PLP-binding_barrel"/>
</dbReference>
<evidence type="ECO:0000313" key="8">
    <source>
        <dbReference type="EMBL" id="NEZ62644.1"/>
    </source>
</evidence>
<dbReference type="AlphaFoldDB" id="A0A6M0S2E2"/>
<comment type="similarity">
    <text evidence="4">Belongs to the alanine racemase family.</text>
</comment>
<keyword evidence="3 4" id="KW-0413">Isomerase</keyword>
<comment type="catalytic activity">
    <reaction evidence="4">
        <text>L-alanine = D-alanine</text>
        <dbReference type="Rhea" id="RHEA:20249"/>
        <dbReference type="ChEBI" id="CHEBI:57416"/>
        <dbReference type="ChEBI" id="CHEBI:57972"/>
        <dbReference type="EC" id="5.1.1.1"/>
    </reaction>
</comment>
<dbReference type="HAMAP" id="MF_01201">
    <property type="entry name" value="Ala_racemase"/>
    <property type="match status" value="1"/>
</dbReference>
<evidence type="ECO:0000313" key="9">
    <source>
        <dbReference type="Proteomes" id="UP000473574"/>
    </source>
</evidence>
<dbReference type="EC" id="5.1.1.1" evidence="4"/>
<dbReference type="EMBL" id="QZCE01000001">
    <property type="protein sequence ID" value="NEZ62644.1"/>
    <property type="molecule type" value="Genomic_DNA"/>
</dbReference>
<protein>
    <recommendedName>
        <fullName evidence="4">Alanine racemase</fullName>
        <ecNumber evidence="4">5.1.1.1</ecNumber>
    </recommendedName>
</protein>
<evidence type="ECO:0000256" key="4">
    <source>
        <dbReference type="HAMAP-Rule" id="MF_01201"/>
    </source>
</evidence>
<dbReference type="GO" id="GO:0030170">
    <property type="term" value="F:pyridoxal phosphate binding"/>
    <property type="evidence" value="ECO:0007669"/>
    <property type="project" value="UniProtKB-UniRule"/>
</dbReference>
<dbReference type="InterPro" id="IPR000821">
    <property type="entry name" value="Ala_racemase"/>
</dbReference>
<comment type="caution">
    <text evidence="8">The sequence shown here is derived from an EMBL/GenBank/DDBJ whole genome shotgun (WGS) entry which is preliminary data.</text>
</comment>
<dbReference type="GO" id="GO:0008784">
    <property type="term" value="F:alanine racemase activity"/>
    <property type="evidence" value="ECO:0007669"/>
    <property type="project" value="UniProtKB-UniRule"/>
</dbReference>
<organism evidence="8 9">
    <name type="scientific">Adonisia turfae CCMR0082</name>
    <dbReference type="NCBI Taxonomy" id="2304604"/>
    <lineage>
        <taxon>Bacteria</taxon>
        <taxon>Bacillati</taxon>
        <taxon>Cyanobacteriota</taxon>
        <taxon>Adonisia</taxon>
        <taxon>Adonisia turfae</taxon>
    </lineage>
</organism>
<dbReference type="Gene3D" id="3.20.20.10">
    <property type="entry name" value="Alanine racemase"/>
    <property type="match status" value="1"/>
</dbReference>
<dbReference type="InterPro" id="IPR011079">
    <property type="entry name" value="Ala_racemase_C"/>
</dbReference>
<dbReference type="NCBIfam" id="TIGR00492">
    <property type="entry name" value="alr"/>
    <property type="match status" value="1"/>
</dbReference>
<name>A0A6M0S2E2_9CYAN</name>
<dbReference type="Gene3D" id="2.40.37.10">
    <property type="entry name" value="Lyase, Ornithine Decarboxylase, Chain A, domain 1"/>
    <property type="match status" value="1"/>
</dbReference>
<proteinExistence type="inferred from homology"/>
<feature type="domain" description="Alanine racemase C-terminal" evidence="7">
    <location>
        <begin position="257"/>
        <end position="385"/>
    </location>
</feature>
<comment type="pathway">
    <text evidence="4">Amino-acid biosynthesis; D-alanine biosynthesis; D-alanine from L-alanine: step 1/1.</text>
</comment>
<dbReference type="InterPro" id="IPR009006">
    <property type="entry name" value="Ala_racemase/Decarboxylase_C"/>
</dbReference>
<feature type="active site" description="Proton acceptor; specific for D-alanine" evidence="4">
    <location>
        <position position="49"/>
    </location>
</feature>
<dbReference type="GO" id="GO:0030632">
    <property type="term" value="P:D-alanine biosynthetic process"/>
    <property type="evidence" value="ECO:0007669"/>
    <property type="project" value="UniProtKB-UniRule"/>
</dbReference>
<evidence type="ECO:0000256" key="5">
    <source>
        <dbReference type="PIRSR" id="PIRSR600821-50"/>
    </source>
</evidence>
<comment type="function">
    <text evidence="4">Catalyzes the interconversion of L-alanine and D-alanine. May also act on other amino acids.</text>
</comment>
<dbReference type="InterPro" id="IPR001608">
    <property type="entry name" value="Ala_racemase_N"/>
</dbReference>
<dbReference type="SUPFAM" id="SSF51419">
    <property type="entry name" value="PLP-binding barrel"/>
    <property type="match status" value="1"/>
</dbReference>
<accession>A0A6M0S2E2</accession>
<keyword evidence="2 4" id="KW-0663">Pyridoxal phosphate</keyword>
<dbReference type="UniPathway" id="UPA00042">
    <property type="reaction ID" value="UER00497"/>
</dbReference>
<feature type="binding site" evidence="4 6">
    <location>
        <position position="326"/>
    </location>
    <ligand>
        <name>substrate</name>
    </ligand>
</feature>
<evidence type="ECO:0000256" key="6">
    <source>
        <dbReference type="PIRSR" id="PIRSR600821-52"/>
    </source>
</evidence>
<dbReference type="PANTHER" id="PTHR30511">
    <property type="entry name" value="ALANINE RACEMASE"/>
    <property type="match status" value="1"/>
</dbReference>
<feature type="binding site" evidence="4 6">
    <location>
        <position position="148"/>
    </location>
    <ligand>
        <name>substrate</name>
    </ligand>
</feature>
<dbReference type="CDD" id="cd00430">
    <property type="entry name" value="PLPDE_III_AR"/>
    <property type="match status" value="1"/>
</dbReference>
<feature type="modified residue" description="N6-(pyridoxal phosphate)lysine" evidence="4 5">
    <location>
        <position position="49"/>
    </location>
</feature>
<feature type="active site" description="Proton acceptor; specific for L-alanine" evidence="4">
    <location>
        <position position="278"/>
    </location>
</feature>
<evidence type="ECO:0000256" key="2">
    <source>
        <dbReference type="ARBA" id="ARBA00022898"/>
    </source>
</evidence>
<reference evidence="8 9" key="1">
    <citation type="journal article" date="2020" name="Microb. Ecol.">
        <title>Ecogenomics of the Marine Benthic Filamentous Cyanobacterium Adonisia.</title>
        <authorList>
            <person name="Walter J.M."/>
            <person name="Coutinho F.H."/>
            <person name="Leomil L."/>
            <person name="Hargreaves P.I."/>
            <person name="Campeao M.E."/>
            <person name="Vieira V.V."/>
            <person name="Silva B.S."/>
            <person name="Fistarol G.O."/>
            <person name="Salomon P.S."/>
            <person name="Sawabe T."/>
            <person name="Mino S."/>
            <person name="Hosokawa M."/>
            <person name="Miyashita H."/>
            <person name="Maruyama F."/>
            <person name="van Verk M.C."/>
            <person name="Dutilh B.E."/>
            <person name="Thompson C.C."/>
            <person name="Thompson F.L."/>
        </authorList>
    </citation>
    <scope>NUCLEOTIDE SEQUENCE [LARGE SCALE GENOMIC DNA]</scope>
    <source>
        <strain evidence="8 9">CCMR0082</strain>
    </source>
</reference>
<dbReference type="SMART" id="SM01005">
    <property type="entry name" value="Ala_racemase_C"/>
    <property type="match status" value="1"/>
</dbReference>
<evidence type="ECO:0000256" key="1">
    <source>
        <dbReference type="ARBA" id="ARBA00001933"/>
    </source>
</evidence>
<dbReference type="SUPFAM" id="SSF50621">
    <property type="entry name" value="Alanine racemase C-terminal domain-like"/>
    <property type="match status" value="1"/>
</dbReference>
<evidence type="ECO:0000256" key="3">
    <source>
        <dbReference type="ARBA" id="ARBA00023235"/>
    </source>
</evidence>
<dbReference type="PANTHER" id="PTHR30511:SF0">
    <property type="entry name" value="ALANINE RACEMASE, CATABOLIC-RELATED"/>
    <property type="match status" value="1"/>
</dbReference>
<dbReference type="PRINTS" id="PR00992">
    <property type="entry name" value="ALARACEMASE"/>
</dbReference>
<dbReference type="Pfam" id="PF00842">
    <property type="entry name" value="Ala_racemase_C"/>
    <property type="match status" value="1"/>
</dbReference>
<dbReference type="Proteomes" id="UP000473574">
    <property type="component" value="Unassembled WGS sequence"/>
</dbReference>
<comment type="cofactor">
    <cofactor evidence="1 4 5">
        <name>pyridoxal 5'-phosphate</name>
        <dbReference type="ChEBI" id="CHEBI:597326"/>
    </cofactor>
</comment>
<sequence>MLRWEDTPSVAAMRCSRAWVEINLEAIHHNVRQFRSLLRPTTDLMAVVKADAYGHGAIAVARTALAAGATWLGVATVPEGIELRQAGLTAPILVMGALHDAEEVRALARWQLQPTIVTPKQALVFATALSDACLPLPVHIKLDTGMSRLGFDWQRALEFVEFVSGLPALQITSMYSHFATADEPDPTEMRRQHERFERAIATLEMHNQLPARLHLANTAATLTDADALQYDMVRVGLGLYGLAPAPHLQSLLNLQPALEVKARITHIKKISAGAGISYGHRFVAKRPMTIAVVGIGYADGIPRQLSNQLTVLIDDQPVCQVGSITMDQLMLDVSDIHGLTEGDIVTLLGNSTSHQITADDWANRIGTISWEILCSFKHRLPRIMTRNRTRRLYPAEDSLL</sequence>
<dbReference type="PROSITE" id="PS00395">
    <property type="entry name" value="ALANINE_RACEMASE"/>
    <property type="match status" value="1"/>
</dbReference>
<dbReference type="RefSeq" id="WP_163661224.1">
    <property type="nucleotide sequence ID" value="NZ_QZCE01000001.1"/>
</dbReference>
<dbReference type="Pfam" id="PF01168">
    <property type="entry name" value="Ala_racemase_N"/>
    <property type="match status" value="1"/>
</dbReference>
<dbReference type="FunFam" id="3.20.20.10:FF:000002">
    <property type="entry name" value="Alanine racemase"/>
    <property type="match status" value="1"/>
</dbReference>